<dbReference type="InterPro" id="IPR002125">
    <property type="entry name" value="CMP_dCMP_dom"/>
</dbReference>
<comment type="similarity">
    <text evidence="1">Belongs to the cytidine and deoxycytidylate deaminase family. ADAT2 subfamily.</text>
</comment>
<dbReference type="SUPFAM" id="SSF53927">
    <property type="entry name" value="Cytidine deaminase-like"/>
    <property type="match status" value="1"/>
</dbReference>
<dbReference type="PROSITE" id="PS51747">
    <property type="entry name" value="CYT_DCMP_DEAMINASES_2"/>
    <property type="match status" value="1"/>
</dbReference>
<feature type="active site" description="Proton donor" evidence="8">
    <location>
        <position position="57"/>
    </location>
</feature>
<evidence type="ECO:0000256" key="7">
    <source>
        <dbReference type="ARBA" id="ARBA00048045"/>
    </source>
</evidence>
<dbReference type="GO" id="GO:0002100">
    <property type="term" value="P:tRNA wobble adenosine to inosine editing"/>
    <property type="evidence" value="ECO:0007669"/>
    <property type="project" value="UniProtKB-UniRule"/>
</dbReference>
<dbReference type="CDD" id="cd01285">
    <property type="entry name" value="nucleoside_deaminase"/>
    <property type="match status" value="1"/>
</dbReference>
<dbReference type="PANTHER" id="PTHR11079:SF202">
    <property type="entry name" value="TRNA-SPECIFIC ADENOSINE DEAMINASE"/>
    <property type="match status" value="1"/>
</dbReference>
<dbReference type="EMBL" id="RJVI01000001">
    <property type="protein sequence ID" value="ROR34893.1"/>
    <property type="molecule type" value="Genomic_DNA"/>
</dbReference>
<feature type="binding site" evidence="8">
    <location>
        <position position="88"/>
    </location>
    <ligand>
        <name>Zn(2+)</name>
        <dbReference type="ChEBI" id="CHEBI:29105"/>
        <note>catalytic</note>
    </ligand>
</feature>
<dbReference type="InterPro" id="IPR016192">
    <property type="entry name" value="APOBEC/CMP_deaminase_Zn-bd"/>
</dbReference>
<accession>A0A3N1Y7V8</accession>
<proteinExistence type="inferred from homology"/>
<evidence type="ECO:0000256" key="3">
    <source>
        <dbReference type="ARBA" id="ARBA00022694"/>
    </source>
</evidence>
<comment type="catalytic activity">
    <reaction evidence="7 8">
        <text>adenosine(34) in tRNA + H2O + H(+) = inosine(34) in tRNA + NH4(+)</text>
        <dbReference type="Rhea" id="RHEA:43168"/>
        <dbReference type="Rhea" id="RHEA-COMP:10373"/>
        <dbReference type="Rhea" id="RHEA-COMP:10374"/>
        <dbReference type="ChEBI" id="CHEBI:15377"/>
        <dbReference type="ChEBI" id="CHEBI:15378"/>
        <dbReference type="ChEBI" id="CHEBI:28938"/>
        <dbReference type="ChEBI" id="CHEBI:74411"/>
        <dbReference type="ChEBI" id="CHEBI:82852"/>
        <dbReference type="EC" id="3.5.4.33"/>
    </reaction>
</comment>
<evidence type="ECO:0000256" key="2">
    <source>
        <dbReference type="ARBA" id="ARBA00011738"/>
    </source>
</evidence>
<evidence type="ECO:0000256" key="4">
    <source>
        <dbReference type="ARBA" id="ARBA00022723"/>
    </source>
</evidence>
<sequence>MSDEADLRWMRHALGLAARAAAAGEVPVGAVVVRDGELLGEGWNRPIGACDPTAHAEIVALREAAARAGNYRLPGATLYATLEPCPMCAGAMVHARIARLVYGAADPRSGAAGSRLDLSAHPGLNHRFAVRGGVLGEACAELLRAFFRARR</sequence>
<dbReference type="FunFam" id="3.40.140.10:FF:000005">
    <property type="entry name" value="tRNA-specific adenosine deaminase"/>
    <property type="match status" value="1"/>
</dbReference>
<evidence type="ECO:0000313" key="11">
    <source>
        <dbReference type="Proteomes" id="UP000276634"/>
    </source>
</evidence>
<feature type="binding site" evidence="8">
    <location>
        <position position="55"/>
    </location>
    <ligand>
        <name>Zn(2+)</name>
        <dbReference type="ChEBI" id="CHEBI:29105"/>
        <note>catalytic</note>
    </ligand>
</feature>
<organism evidence="10 11">
    <name type="scientific">Inmirania thermothiophila</name>
    <dbReference type="NCBI Taxonomy" id="1750597"/>
    <lineage>
        <taxon>Bacteria</taxon>
        <taxon>Pseudomonadati</taxon>
        <taxon>Pseudomonadota</taxon>
        <taxon>Gammaproteobacteria</taxon>
        <taxon>Chromatiales</taxon>
        <taxon>Ectothiorhodospiraceae</taxon>
        <taxon>Inmirania</taxon>
    </lineage>
</organism>
<dbReference type="GO" id="GO:0052717">
    <property type="term" value="F:tRNA-specific adenosine-34 deaminase activity"/>
    <property type="evidence" value="ECO:0007669"/>
    <property type="project" value="UniProtKB-UniRule"/>
</dbReference>
<evidence type="ECO:0000256" key="8">
    <source>
        <dbReference type="HAMAP-Rule" id="MF_00972"/>
    </source>
</evidence>
<reference evidence="10 11" key="1">
    <citation type="submission" date="2018-11" db="EMBL/GenBank/DDBJ databases">
        <title>Genomic Encyclopedia of Type Strains, Phase IV (KMG-IV): sequencing the most valuable type-strain genomes for metagenomic binning, comparative biology and taxonomic classification.</title>
        <authorList>
            <person name="Goeker M."/>
        </authorList>
    </citation>
    <scope>NUCLEOTIDE SEQUENCE [LARGE SCALE GENOMIC DNA]</scope>
    <source>
        <strain evidence="10 11">DSM 100275</strain>
    </source>
</reference>
<evidence type="ECO:0000313" key="10">
    <source>
        <dbReference type="EMBL" id="ROR34893.1"/>
    </source>
</evidence>
<comment type="function">
    <text evidence="8">Catalyzes the deamination of adenosine to inosine at the wobble position 34 of tRNA(Arg2).</text>
</comment>
<feature type="binding site" evidence="8">
    <location>
        <position position="85"/>
    </location>
    <ligand>
        <name>Zn(2+)</name>
        <dbReference type="ChEBI" id="CHEBI:29105"/>
        <note>catalytic</note>
    </ligand>
</feature>
<evidence type="ECO:0000256" key="5">
    <source>
        <dbReference type="ARBA" id="ARBA00022801"/>
    </source>
</evidence>
<keyword evidence="5 8" id="KW-0378">Hydrolase</keyword>
<evidence type="ECO:0000259" key="9">
    <source>
        <dbReference type="PROSITE" id="PS51747"/>
    </source>
</evidence>
<dbReference type="AlphaFoldDB" id="A0A3N1Y7V8"/>
<dbReference type="RefSeq" id="WP_342768969.1">
    <property type="nucleotide sequence ID" value="NZ_RJVI01000001.1"/>
</dbReference>
<dbReference type="Pfam" id="PF00383">
    <property type="entry name" value="dCMP_cyt_deam_1"/>
    <property type="match status" value="1"/>
</dbReference>
<evidence type="ECO:0000256" key="1">
    <source>
        <dbReference type="ARBA" id="ARBA00010669"/>
    </source>
</evidence>
<dbReference type="PROSITE" id="PS00903">
    <property type="entry name" value="CYT_DCMP_DEAMINASES_1"/>
    <property type="match status" value="1"/>
</dbReference>
<dbReference type="Proteomes" id="UP000276634">
    <property type="component" value="Unassembled WGS sequence"/>
</dbReference>
<keyword evidence="6 8" id="KW-0862">Zinc</keyword>
<keyword evidence="11" id="KW-1185">Reference proteome</keyword>
<dbReference type="InterPro" id="IPR016193">
    <property type="entry name" value="Cytidine_deaminase-like"/>
</dbReference>
<comment type="caution">
    <text evidence="10">The sequence shown here is derived from an EMBL/GenBank/DDBJ whole genome shotgun (WGS) entry which is preliminary data.</text>
</comment>
<dbReference type="Gene3D" id="3.40.140.10">
    <property type="entry name" value="Cytidine Deaminase, domain 2"/>
    <property type="match status" value="1"/>
</dbReference>
<feature type="domain" description="CMP/dCMP-type deaminase" evidence="9">
    <location>
        <begin position="4"/>
        <end position="116"/>
    </location>
</feature>
<name>A0A3N1Y7V8_9GAMM</name>
<keyword evidence="4 8" id="KW-0479">Metal-binding</keyword>
<keyword evidence="3 8" id="KW-0819">tRNA processing</keyword>
<dbReference type="EC" id="3.5.4.33" evidence="8"/>
<protein>
    <recommendedName>
        <fullName evidence="8">tRNA-specific adenosine deaminase</fullName>
        <ecNumber evidence="8">3.5.4.33</ecNumber>
    </recommendedName>
</protein>
<evidence type="ECO:0000256" key="6">
    <source>
        <dbReference type="ARBA" id="ARBA00022833"/>
    </source>
</evidence>
<gene>
    <name evidence="8" type="primary">tadA</name>
    <name evidence="10" type="ORF">EDC57_0802</name>
</gene>
<dbReference type="InterPro" id="IPR028883">
    <property type="entry name" value="tRNA_aden_deaminase"/>
</dbReference>
<comment type="subunit">
    <text evidence="2 8">Homodimer.</text>
</comment>
<dbReference type="NCBIfam" id="NF008113">
    <property type="entry name" value="PRK10860.1"/>
    <property type="match status" value="1"/>
</dbReference>
<comment type="cofactor">
    <cofactor evidence="8">
        <name>Zn(2+)</name>
        <dbReference type="ChEBI" id="CHEBI:29105"/>
    </cofactor>
    <text evidence="8">Binds 1 zinc ion per subunit.</text>
</comment>
<dbReference type="PANTHER" id="PTHR11079">
    <property type="entry name" value="CYTOSINE DEAMINASE FAMILY MEMBER"/>
    <property type="match status" value="1"/>
</dbReference>
<dbReference type="GO" id="GO:0008270">
    <property type="term" value="F:zinc ion binding"/>
    <property type="evidence" value="ECO:0007669"/>
    <property type="project" value="UniProtKB-UniRule"/>
</dbReference>
<dbReference type="HAMAP" id="MF_00972">
    <property type="entry name" value="tRNA_aden_deaminase"/>
    <property type="match status" value="1"/>
</dbReference>